<keyword evidence="2 5" id="KW-0521">NADP</keyword>
<dbReference type="InterPro" id="IPR028614">
    <property type="entry name" value="GDP_fucose/colitose_synth"/>
</dbReference>
<feature type="binding site" evidence="5">
    <location>
        <begin position="168"/>
        <end position="171"/>
    </location>
    <ligand>
        <name>NADP(+)</name>
        <dbReference type="ChEBI" id="CHEBI:58349"/>
    </ligand>
</feature>
<evidence type="ECO:0000256" key="4">
    <source>
        <dbReference type="ARBA" id="ARBA00023235"/>
    </source>
</evidence>
<dbReference type="GO" id="GO:0050577">
    <property type="term" value="F:GDP-L-fucose synthase activity"/>
    <property type="evidence" value="ECO:0007669"/>
    <property type="project" value="UniProtKB-UniRule"/>
</dbReference>
<comment type="caution">
    <text evidence="5">Lacks conserved residue(s) required for the propagation of feature annotation.</text>
</comment>
<proteinExistence type="inferred from homology"/>
<dbReference type="PANTHER" id="PTHR43238">
    <property type="entry name" value="GDP-L-FUCOSE SYNTHASE"/>
    <property type="match status" value="1"/>
</dbReference>
<evidence type="ECO:0000313" key="7">
    <source>
        <dbReference type="EMBL" id="PIY71934.1"/>
    </source>
</evidence>
<dbReference type="CDD" id="cd05239">
    <property type="entry name" value="GDP_FS_SDR_e"/>
    <property type="match status" value="1"/>
</dbReference>
<comment type="function">
    <text evidence="5">Catalyzes the two-step NADP-dependent conversion of GDP-4-dehydro-6-deoxy-D-mannose to GDP-fucose, involving an epimerase and a reductase reaction.</text>
</comment>
<feature type="binding site" evidence="5">
    <location>
        <begin position="15"/>
        <end position="21"/>
    </location>
    <ligand>
        <name>NADP(+)</name>
        <dbReference type="ChEBI" id="CHEBI:58349"/>
    </ligand>
</feature>
<comment type="similarity">
    <text evidence="1 5">Belongs to the NAD(P)-dependent epimerase/dehydratase family. Fucose synthase subfamily.</text>
</comment>
<dbReference type="InterPro" id="IPR036291">
    <property type="entry name" value="NAD(P)-bd_dom_sf"/>
</dbReference>
<evidence type="ECO:0000256" key="3">
    <source>
        <dbReference type="ARBA" id="ARBA00023002"/>
    </source>
</evidence>
<dbReference type="SUPFAM" id="SSF51735">
    <property type="entry name" value="NAD(P)-binding Rossmann-fold domains"/>
    <property type="match status" value="1"/>
</dbReference>
<feature type="binding site" evidence="5">
    <location>
        <position position="184"/>
    </location>
    <ligand>
        <name>NADP(+)</name>
        <dbReference type="ChEBI" id="CHEBI:58349"/>
    </ligand>
</feature>
<accession>A0A2M7QHY1</accession>
<name>A0A2M7QHY1_9BACT</name>
<dbReference type="AlphaFoldDB" id="A0A2M7QHY1"/>
<organism evidence="7 8">
    <name type="scientific">Candidatus Roizmanbacteria bacterium CG_4_10_14_0_8_um_filter_33_9</name>
    <dbReference type="NCBI Taxonomy" id="1974826"/>
    <lineage>
        <taxon>Bacteria</taxon>
        <taxon>Candidatus Roizmaniibacteriota</taxon>
    </lineage>
</organism>
<dbReference type="Gene3D" id="3.90.25.10">
    <property type="entry name" value="UDP-galactose 4-epimerase, domain 1"/>
    <property type="match status" value="1"/>
</dbReference>
<keyword evidence="5" id="KW-0511">Multifunctional enzyme</keyword>
<sequence>MDEISLRNKTILVTGGQGFLGSHVVVLLQKESPKAIISPSSKEYDLRSQTVCEELMKKVKPDIVIHLAANVGGIGYNREFPGLLFYDNLTMGVHVMHEAWKAKVKKFVAIGTICAYPKFTPVPFKEAYLWNGYPEETNAPYGLAKKMLLVQSQAYRTQYGFNSIFLLPVNLYGPGDNFDNKSSHVIPALIKKFVTAKEKKESKVTVWGTGAPTREFLYVEDGALAIVLATKRYNKPEPVNLGSSFELSIHELAHQIGDVVGFQGTIEFDVTKPDGQPRRKLDVSRADEEFDFKSSTSFEVGLKRTVEWYKKEFRIQNLKRHDIL</sequence>
<dbReference type="GO" id="GO:0042351">
    <property type="term" value="P:'de novo' GDP-L-fucose biosynthetic process"/>
    <property type="evidence" value="ECO:0007669"/>
    <property type="project" value="UniProtKB-UniRule"/>
</dbReference>
<comment type="catalytic activity">
    <reaction evidence="5">
        <text>GDP-beta-L-fucose + NADP(+) = GDP-4-dehydro-alpha-D-rhamnose + NADPH + H(+)</text>
        <dbReference type="Rhea" id="RHEA:18885"/>
        <dbReference type="ChEBI" id="CHEBI:15378"/>
        <dbReference type="ChEBI" id="CHEBI:57273"/>
        <dbReference type="ChEBI" id="CHEBI:57783"/>
        <dbReference type="ChEBI" id="CHEBI:57964"/>
        <dbReference type="ChEBI" id="CHEBI:58349"/>
        <dbReference type="EC" id="1.1.1.271"/>
    </reaction>
</comment>
<dbReference type="Gene3D" id="3.40.50.720">
    <property type="entry name" value="NAD(P)-binding Rossmann-like Domain"/>
    <property type="match status" value="1"/>
</dbReference>
<dbReference type="HAMAP" id="MF_00956">
    <property type="entry name" value="GDP_fucose_synth"/>
    <property type="match status" value="1"/>
</dbReference>
<gene>
    <name evidence="5" type="primary">fcl</name>
    <name evidence="7" type="ORF">COY87_03595</name>
</gene>
<dbReference type="Proteomes" id="UP000229401">
    <property type="component" value="Unassembled WGS sequence"/>
</dbReference>
<dbReference type="EC" id="1.1.1.271" evidence="5"/>
<feature type="binding site" evidence="5">
    <location>
        <position position="145"/>
    </location>
    <ligand>
        <name>NADP(+)</name>
        <dbReference type="ChEBI" id="CHEBI:58349"/>
    </ligand>
</feature>
<keyword evidence="4 5" id="KW-0413">Isomerase</keyword>
<dbReference type="EMBL" id="PFLI01000119">
    <property type="protein sequence ID" value="PIY71934.1"/>
    <property type="molecule type" value="Genomic_DNA"/>
</dbReference>
<feature type="site" description="Important for catalytic activity" evidence="5">
    <location>
        <position position="114"/>
    </location>
</feature>
<keyword evidence="3 5" id="KW-0560">Oxidoreductase</keyword>
<feature type="binding site" evidence="5">
    <location>
        <position position="207"/>
    </location>
    <ligand>
        <name>substrate</name>
    </ligand>
</feature>
<feature type="site" description="Important for catalytic activity" evidence="5">
    <location>
        <position position="112"/>
    </location>
</feature>
<evidence type="ECO:0000256" key="1">
    <source>
        <dbReference type="ARBA" id="ARBA00005959"/>
    </source>
</evidence>
<evidence type="ECO:0000256" key="2">
    <source>
        <dbReference type="ARBA" id="ARBA00022857"/>
    </source>
</evidence>
<dbReference type="GO" id="GO:0070401">
    <property type="term" value="F:NADP+ binding"/>
    <property type="evidence" value="ECO:0007669"/>
    <property type="project" value="UniProtKB-UniRule"/>
</dbReference>
<dbReference type="UniPathway" id="UPA00128">
    <property type="reaction ID" value="UER00191"/>
</dbReference>
<feature type="domain" description="NAD-dependent epimerase/dehydratase" evidence="6">
    <location>
        <begin position="11"/>
        <end position="242"/>
    </location>
</feature>
<feature type="binding site" evidence="5">
    <location>
        <position position="274"/>
    </location>
    <ligand>
        <name>substrate</name>
    </ligand>
</feature>
<feature type="active site" description="Proton donor/acceptor" evidence="5">
    <location>
        <position position="141"/>
    </location>
</feature>
<dbReference type="Pfam" id="PF01370">
    <property type="entry name" value="Epimerase"/>
    <property type="match status" value="1"/>
</dbReference>
<protein>
    <recommendedName>
        <fullName evidence="5">GDP-L-fucose synthase</fullName>
        <ecNumber evidence="5">1.1.1.271</ecNumber>
    </recommendedName>
    <alternativeName>
        <fullName evidence="5">GDP-4-keto-6-deoxy-D-mannose-3,5-epimerase-4-reductase</fullName>
    </alternativeName>
</protein>
<evidence type="ECO:0000259" key="6">
    <source>
        <dbReference type="Pfam" id="PF01370"/>
    </source>
</evidence>
<feature type="binding site" evidence="5">
    <location>
        <position position="214"/>
    </location>
    <ligand>
        <name>substrate</name>
    </ligand>
</feature>
<evidence type="ECO:0000313" key="8">
    <source>
        <dbReference type="Proteomes" id="UP000229401"/>
    </source>
</evidence>
<comment type="caution">
    <text evidence="7">The sequence shown here is derived from an EMBL/GenBank/DDBJ whole genome shotgun (WGS) entry which is preliminary data.</text>
</comment>
<dbReference type="GO" id="GO:0016853">
    <property type="term" value="F:isomerase activity"/>
    <property type="evidence" value="ECO:0007669"/>
    <property type="project" value="UniProtKB-KW"/>
</dbReference>
<evidence type="ECO:0000256" key="5">
    <source>
        <dbReference type="HAMAP-Rule" id="MF_00956"/>
    </source>
</evidence>
<feature type="binding site" evidence="5">
    <location>
        <position position="192"/>
    </location>
    <ligand>
        <name>substrate</name>
    </ligand>
</feature>
<dbReference type="InterPro" id="IPR001509">
    <property type="entry name" value="Epimerase_deHydtase"/>
</dbReference>
<comment type="pathway">
    <text evidence="5">Nucleotide-sugar biosynthesis; GDP-L-fucose biosynthesis via de novo pathway; GDP-L-fucose from GDP-alpha-D-mannose: step 2/2.</text>
</comment>
<reference evidence="8" key="1">
    <citation type="submission" date="2017-09" db="EMBL/GenBank/DDBJ databases">
        <title>Depth-based differentiation of microbial function through sediment-hosted aquifers and enrichment of novel symbionts in the deep terrestrial subsurface.</title>
        <authorList>
            <person name="Probst A.J."/>
            <person name="Ladd B."/>
            <person name="Jarett J.K."/>
            <person name="Geller-Mcgrath D.E."/>
            <person name="Sieber C.M.K."/>
            <person name="Emerson J.B."/>
            <person name="Anantharaman K."/>
            <person name="Thomas B.C."/>
            <person name="Malmstrom R."/>
            <person name="Stieglmeier M."/>
            <person name="Klingl A."/>
            <person name="Woyke T."/>
            <person name="Ryan C.M."/>
            <person name="Banfield J.F."/>
        </authorList>
    </citation>
    <scope>NUCLEOTIDE SEQUENCE [LARGE SCALE GENOMIC DNA]</scope>
</reference>
<dbReference type="PANTHER" id="PTHR43238:SF1">
    <property type="entry name" value="GDP-L-FUCOSE SYNTHASE"/>
    <property type="match status" value="1"/>
</dbReference>